<sequence length="386" mass="44473">MKNILFIHQSADLYGSDKTLLYLVESIKDSFNPIIILPEEGPLTVELEKRNIEFFIMPVIKVSRQLFKGLDIFKLPFQIYKATRSLKNKLGKRKIDIVHSNTLAVFLGAFFSKKYKIKHIWHVHEIIQHPKIVAKAYPFLVNLFSDFVIFNSKASAEHLYLDKPTLKKKSTIIYNGLDRNTPISSKTDQNILRNKLFKDIKSETLIIALVGRINNHKGHKLALKVFEELVKDGYNDIKLLFIGSTIKTQKHLLDELNDEIKTQKLENEITIIDFQKDLWKFYDCIDILLVPTTDPEPFGLVAIEGMLSKKPVIASNHGGLKEIIVNNKSGVLFEPNNKSELKKAIEFFISNKEQMSVYGLEGEKRAKNEFSLKKYVDNFTQLYKSI</sequence>
<name>A0A7G9L985_9FLAO</name>
<evidence type="ECO:0000259" key="1">
    <source>
        <dbReference type="Pfam" id="PF00534"/>
    </source>
</evidence>
<dbReference type="InterPro" id="IPR001296">
    <property type="entry name" value="Glyco_trans_1"/>
</dbReference>
<dbReference type="Pfam" id="PF13439">
    <property type="entry name" value="Glyco_transf_4"/>
    <property type="match status" value="1"/>
</dbReference>
<proteinExistence type="predicted"/>
<evidence type="ECO:0000313" key="4">
    <source>
        <dbReference type="Proteomes" id="UP000515808"/>
    </source>
</evidence>
<accession>A0A7G9L985</accession>
<reference evidence="3 4" key="1">
    <citation type="submission" date="2020-08" db="EMBL/GenBank/DDBJ databases">
        <title>Polaribacter sp. L12M9 isolated from gut of the Korean scallop.</title>
        <authorList>
            <person name="Jeong Y.S."/>
        </authorList>
    </citation>
    <scope>NUCLEOTIDE SEQUENCE [LARGE SCALE GENOMIC DNA]</scope>
    <source>
        <strain evidence="3 4">L12M9</strain>
    </source>
</reference>
<feature type="domain" description="Glycosyltransferase subfamily 4-like N-terminal" evidence="2">
    <location>
        <begin position="72"/>
        <end position="179"/>
    </location>
</feature>
<protein>
    <submittedName>
        <fullName evidence="3">Glycosyltransferase family 4 protein</fullName>
    </submittedName>
</protein>
<keyword evidence="4" id="KW-1185">Reference proteome</keyword>
<dbReference type="GO" id="GO:0016757">
    <property type="term" value="F:glycosyltransferase activity"/>
    <property type="evidence" value="ECO:0007669"/>
    <property type="project" value="InterPro"/>
</dbReference>
<dbReference type="RefSeq" id="WP_187482097.1">
    <property type="nucleotide sequence ID" value="NZ_CP060695.1"/>
</dbReference>
<feature type="domain" description="Glycosyl transferase family 1" evidence="1">
    <location>
        <begin position="199"/>
        <end position="362"/>
    </location>
</feature>
<dbReference type="PANTHER" id="PTHR12526:SF627">
    <property type="entry name" value="D-RHAMNOSYLTRANSFERASE WBPZ"/>
    <property type="match status" value="1"/>
</dbReference>
<dbReference type="InterPro" id="IPR028098">
    <property type="entry name" value="Glyco_trans_4-like_N"/>
</dbReference>
<dbReference type="CDD" id="cd03801">
    <property type="entry name" value="GT4_PimA-like"/>
    <property type="match status" value="1"/>
</dbReference>
<evidence type="ECO:0000259" key="2">
    <source>
        <dbReference type="Pfam" id="PF13439"/>
    </source>
</evidence>
<gene>
    <name evidence="3" type="ORF">H9W90_13455</name>
</gene>
<keyword evidence="3" id="KW-0808">Transferase</keyword>
<dbReference type="Pfam" id="PF00534">
    <property type="entry name" value="Glycos_transf_1"/>
    <property type="match status" value="1"/>
</dbReference>
<evidence type="ECO:0000313" key="3">
    <source>
        <dbReference type="EMBL" id="QNM85184.1"/>
    </source>
</evidence>
<dbReference type="SUPFAM" id="SSF53756">
    <property type="entry name" value="UDP-Glycosyltransferase/glycogen phosphorylase"/>
    <property type="match status" value="1"/>
</dbReference>
<dbReference type="Gene3D" id="3.40.50.2000">
    <property type="entry name" value="Glycogen Phosphorylase B"/>
    <property type="match status" value="2"/>
</dbReference>
<dbReference type="AlphaFoldDB" id="A0A7G9L985"/>
<dbReference type="KEGG" id="ppec:H9W90_13455"/>
<dbReference type="Proteomes" id="UP000515808">
    <property type="component" value="Chromosome"/>
</dbReference>
<dbReference type="PANTHER" id="PTHR12526">
    <property type="entry name" value="GLYCOSYLTRANSFERASE"/>
    <property type="match status" value="1"/>
</dbReference>
<organism evidence="3 4">
    <name type="scientific">Polaribacter pectinis</name>
    <dbReference type="NCBI Taxonomy" id="2738844"/>
    <lineage>
        <taxon>Bacteria</taxon>
        <taxon>Pseudomonadati</taxon>
        <taxon>Bacteroidota</taxon>
        <taxon>Flavobacteriia</taxon>
        <taxon>Flavobacteriales</taxon>
        <taxon>Flavobacteriaceae</taxon>
    </lineage>
</organism>
<dbReference type="EMBL" id="CP060695">
    <property type="protein sequence ID" value="QNM85184.1"/>
    <property type="molecule type" value="Genomic_DNA"/>
</dbReference>